<dbReference type="RefSeq" id="WP_135390527.1">
    <property type="nucleotide sequence ID" value="NZ_PGGK01000018.1"/>
</dbReference>
<dbReference type="Gene3D" id="3.20.20.70">
    <property type="entry name" value="Aldolase class I"/>
    <property type="match status" value="1"/>
</dbReference>
<evidence type="ECO:0000256" key="7">
    <source>
        <dbReference type="ARBA" id="ARBA00022857"/>
    </source>
</evidence>
<evidence type="ECO:0000256" key="8">
    <source>
        <dbReference type="ARBA" id="ARBA00022884"/>
    </source>
</evidence>
<evidence type="ECO:0000256" key="3">
    <source>
        <dbReference type="ARBA" id="ARBA00022555"/>
    </source>
</evidence>
<evidence type="ECO:0000256" key="1">
    <source>
        <dbReference type="ARBA" id="ARBA00001917"/>
    </source>
</evidence>
<dbReference type="PIRSF" id="PIRSF006621">
    <property type="entry name" value="Dus"/>
    <property type="match status" value="1"/>
</dbReference>
<evidence type="ECO:0000313" key="13">
    <source>
        <dbReference type="EMBL" id="TGC07249.1"/>
    </source>
</evidence>
<dbReference type="EMBL" id="PGGK01000018">
    <property type="protein sequence ID" value="TGC07249.1"/>
    <property type="molecule type" value="Genomic_DNA"/>
</dbReference>
<dbReference type="Proteomes" id="UP000297295">
    <property type="component" value="Unassembled WGS sequence"/>
</dbReference>
<comment type="cofactor">
    <cofactor evidence="1">
        <name>FMN</name>
        <dbReference type="ChEBI" id="CHEBI:58210"/>
    </cofactor>
</comment>
<protein>
    <submittedName>
        <fullName evidence="13">tRNA dihydrouridine synthase DusB</fullName>
    </submittedName>
</protein>
<name>A0A4E0PWX3_9EURY</name>
<keyword evidence="8" id="KW-0694">RNA-binding</keyword>
<feature type="domain" description="DUS-like FMN-binding" evidence="12">
    <location>
        <begin position="13"/>
        <end position="305"/>
    </location>
</feature>
<keyword evidence="3" id="KW-0820">tRNA-binding</keyword>
<evidence type="ECO:0000256" key="4">
    <source>
        <dbReference type="ARBA" id="ARBA00022630"/>
    </source>
</evidence>
<keyword evidence="14" id="KW-1185">Reference proteome</keyword>
<reference evidence="13 14" key="1">
    <citation type="submission" date="2017-11" db="EMBL/GenBank/DDBJ databases">
        <title>Isolation and Characterization of Methanogenic Archaea from Saline Meromictic Lake at Siberia.</title>
        <authorList>
            <person name="Shen Y."/>
            <person name="Huang H.-H."/>
            <person name="Lai M.-C."/>
            <person name="Chen S.-C."/>
        </authorList>
    </citation>
    <scope>NUCLEOTIDE SEQUENCE [LARGE SCALE GENOMIC DNA]</scope>
    <source>
        <strain evidence="13 14">SY-01</strain>
    </source>
</reference>
<dbReference type="InterPro" id="IPR013785">
    <property type="entry name" value="Aldolase_TIM"/>
</dbReference>
<comment type="catalytic activity">
    <reaction evidence="10">
        <text>a 5,6-dihydrouridine in tRNA + NADP(+) = a uridine in tRNA + NADPH + H(+)</text>
        <dbReference type="Rhea" id="RHEA:23624"/>
        <dbReference type="Rhea" id="RHEA-COMP:13339"/>
        <dbReference type="Rhea" id="RHEA-COMP:13887"/>
        <dbReference type="ChEBI" id="CHEBI:15378"/>
        <dbReference type="ChEBI" id="CHEBI:57783"/>
        <dbReference type="ChEBI" id="CHEBI:58349"/>
        <dbReference type="ChEBI" id="CHEBI:65315"/>
        <dbReference type="ChEBI" id="CHEBI:74443"/>
    </reaction>
</comment>
<dbReference type="InterPro" id="IPR024036">
    <property type="entry name" value="tRNA-dHydroUridine_Synthase_C"/>
</dbReference>
<dbReference type="OrthoDB" id="131706at2157"/>
<dbReference type="NCBIfam" id="TIGR00737">
    <property type="entry name" value="nifR3_yhdG"/>
    <property type="match status" value="1"/>
</dbReference>
<dbReference type="InterPro" id="IPR004652">
    <property type="entry name" value="DusB-like"/>
</dbReference>
<evidence type="ECO:0000256" key="9">
    <source>
        <dbReference type="ARBA" id="ARBA00023002"/>
    </source>
</evidence>
<sequence>MKIGKVKFPGNILLAPMSNVTNLPFRFLCREYGASMTYSEMISSDAVIYENVKTFRRGRSYDNEKPFGIQIFGNSPRVISEAALKIEGTYHPDIIDLNCGCPAKLLTKDGFGAALLESPELIHSIVEKLSETVSIPVTAKIRVLEDMEKTLKIAQLIENAGACALTVHGRTRQQQYSGRSDMEYAKRIKEEISIPVIVNGDIVDEASAEYALEYTGCDGIMIGRAAMGNPFLFKRISHYLHTGGMLEYDECMQRVIDIRRYFSLMEEHGLMHTINMRAHAQWFTRGIRNGRHIRNNIAEAQNTDEIILRIEEMCGHTS</sequence>
<keyword evidence="6" id="KW-0819">tRNA processing</keyword>
<dbReference type="AlphaFoldDB" id="A0A4E0PWX3"/>
<comment type="caution">
    <text evidence="13">The sequence shown here is derived from an EMBL/GenBank/DDBJ whole genome shotgun (WGS) entry which is preliminary data.</text>
</comment>
<evidence type="ECO:0000256" key="5">
    <source>
        <dbReference type="ARBA" id="ARBA00022643"/>
    </source>
</evidence>
<evidence type="ECO:0000259" key="12">
    <source>
        <dbReference type="Pfam" id="PF01207"/>
    </source>
</evidence>
<comment type="catalytic activity">
    <reaction evidence="11">
        <text>a 5,6-dihydrouridine in tRNA + NAD(+) = a uridine in tRNA + NADH + H(+)</text>
        <dbReference type="Rhea" id="RHEA:54452"/>
        <dbReference type="Rhea" id="RHEA-COMP:13339"/>
        <dbReference type="Rhea" id="RHEA-COMP:13887"/>
        <dbReference type="ChEBI" id="CHEBI:15378"/>
        <dbReference type="ChEBI" id="CHEBI:57540"/>
        <dbReference type="ChEBI" id="CHEBI:57945"/>
        <dbReference type="ChEBI" id="CHEBI:65315"/>
        <dbReference type="ChEBI" id="CHEBI:74443"/>
    </reaction>
</comment>
<evidence type="ECO:0000313" key="14">
    <source>
        <dbReference type="Proteomes" id="UP000297295"/>
    </source>
</evidence>
<dbReference type="Pfam" id="PF01207">
    <property type="entry name" value="Dus"/>
    <property type="match status" value="1"/>
</dbReference>
<dbReference type="PROSITE" id="PS01136">
    <property type="entry name" value="UPF0034"/>
    <property type="match status" value="1"/>
</dbReference>
<dbReference type="Gene3D" id="1.10.1200.80">
    <property type="entry name" value="Putative flavin oxidoreducatase, domain 2"/>
    <property type="match status" value="1"/>
</dbReference>
<keyword evidence="9" id="KW-0560">Oxidoreductase</keyword>
<dbReference type="InterPro" id="IPR035587">
    <property type="entry name" value="DUS-like_FMN-bd"/>
</dbReference>
<evidence type="ECO:0000256" key="6">
    <source>
        <dbReference type="ARBA" id="ARBA00022694"/>
    </source>
</evidence>
<dbReference type="GO" id="GO:0000049">
    <property type="term" value="F:tRNA binding"/>
    <property type="evidence" value="ECO:0007669"/>
    <property type="project" value="UniProtKB-KW"/>
</dbReference>
<gene>
    <name evidence="13" type="ORF">CUN85_11930</name>
</gene>
<evidence type="ECO:0000256" key="10">
    <source>
        <dbReference type="ARBA" id="ARBA00048205"/>
    </source>
</evidence>
<dbReference type="SUPFAM" id="SSF51395">
    <property type="entry name" value="FMN-linked oxidoreductases"/>
    <property type="match status" value="1"/>
</dbReference>
<keyword evidence="7" id="KW-0521">NADP</keyword>
<dbReference type="InterPro" id="IPR001269">
    <property type="entry name" value="DUS_fam"/>
</dbReference>
<keyword evidence="5" id="KW-0288">FMN</keyword>
<dbReference type="PANTHER" id="PTHR11082">
    <property type="entry name" value="TRNA-DIHYDROURIDINE SYNTHASE"/>
    <property type="match status" value="1"/>
</dbReference>
<proteinExistence type="predicted"/>
<dbReference type="GO" id="GO:0050660">
    <property type="term" value="F:flavin adenine dinucleotide binding"/>
    <property type="evidence" value="ECO:0007669"/>
    <property type="project" value="InterPro"/>
</dbReference>
<organism evidence="13 14">
    <name type="scientific">Methanolobus halotolerans</name>
    <dbReference type="NCBI Taxonomy" id="2052935"/>
    <lineage>
        <taxon>Archaea</taxon>
        <taxon>Methanobacteriati</taxon>
        <taxon>Methanobacteriota</taxon>
        <taxon>Stenosarchaea group</taxon>
        <taxon>Methanomicrobia</taxon>
        <taxon>Methanosarcinales</taxon>
        <taxon>Methanosarcinaceae</taxon>
        <taxon>Methanolobus</taxon>
    </lineage>
</organism>
<keyword evidence="4" id="KW-0285">Flavoprotein</keyword>
<evidence type="ECO:0000256" key="2">
    <source>
        <dbReference type="ARBA" id="ARBA00002790"/>
    </source>
</evidence>
<comment type="function">
    <text evidence="2">Catalyzes the synthesis of 5,6-dihydrouridine (D), a modified base found in the D-loop of most tRNAs, via the reduction of the C5-C6 double bond in target uridines.</text>
</comment>
<accession>A0A4E0PWX3</accession>
<dbReference type="CDD" id="cd02801">
    <property type="entry name" value="DUS_like_FMN"/>
    <property type="match status" value="1"/>
</dbReference>
<dbReference type="PANTHER" id="PTHR11082:SF25">
    <property type="entry name" value="DUS-LIKE FMN-BINDING DOMAIN-CONTAINING PROTEIN"/>
    <property type="match status" value="1"/>
</dbReference>
<dbReference type="InterPro" id="IPR018517">
    <property type="entry name" value="tRNA_hU_synthase_CS"/>
</dbReference>
<evidence type="ECO:0000256" key="11">
    <source>
        <dbReference type="ARBA" id="ARBA00048802"/>
    </source>
</evidence>
<dbReference type="GO" id="GO:0017150">
    <property type="term" value="F:tRNA dihydrouridine synthase activity"/>
    <property type="evidence" value="ECO:0007669"/>
    <property type="project" value="InterPro"/>
</dbReference>